<evidence type="ECO:0000256" key="1">
    <source>
        <dbReference type="ARBA" id="ARBA00022448"/>
    </source>
</evidence>
<evidence type="ECO:0000256" key="8">
    <source>
        <dbReference type="ARBA" id="ARBA00023136"/>
    </source>
</evidence>
<dbReference type="FunFam" id="1.20.58.390:FF:000019">
    <property type="entry name" value="Gamma-aminobutyric acid (GABA) A receptor, pi"/>
    <property type="match status" value="1"/>
</dbReference>
<dbReference type="GO" id="GO:0097060">
    <property type="term" value="C:synaptic membrane"/>
    <property type="evidence" value="ECO:0007669"/>
    <property type="project" value="UniProtKB-SubCell"/>
</dbReference>
<dbReference type="PRINTS" id="PR00252">
    <property type="entry name" value="NRIONCHANNEL"/>
</dbReference>
<evidence type="ECO:0000256" key="12">
    <source>
        <dbReference type="ARBA" id="ARBA00034099"/>
    </source>
</evidence>
<dbReference type="Proteomes" id="UP000618051">
    <property type="component" value="Unassembled WGS sequence"/>
</dbReference>
<dbReference type="GO" id="GO:0005254">
    <property type="term" value="F:chloride channel activity"/>
    <property type="evidence" value="ECO:0007669"/>
    <property type="project" value="UniProtKB-KW"/>
</dbReference>
<dbReference type="OrthoDB" id="8890589at2759"/>
<evidence type="ECO:0000256" key="3">
    <source>
        <dbReference type="ARBA" id="ARBA00022692"/>
    </source>
</evidence>
<dbReference type="InterPro" id="IPR006028">
    <property type="entry name" value="GABAA/Glycine_rcpt"/>
</dbReference>
<dbReference type="InterPro" id="IPR006202">
    <property type="entry name" value="Neur_chan_lig-bd"/>
</dbReference>
<dbReference type="InterPro" id="IPR036734">
    <property type="entry name" value="Neur_chan_lig-bd_sf"/>
</dbReference>
<organism evidence="16">
    <name type="scientific">Lamprotornis superbus</name>
    <dbReference type="NCBI Taxonomy" id="245042"/>
    <lineage>
        <taxon>Eukaryota</taxon>
        <taxon>Metazoa</taxon>
        <taxon>Chordata</taxon>
        <taxon>Craniata</taxon>
        <taxon>Vertebrata</taxon>
        <taxon>Euteleostomi</taxon>
        <taxon>Archelosauria</taxon>
        <taxon>Archosauria</taxon>
        <taxon>Dinosauria</taxon>
        <taxon>Saurischia</taxon>
        <taxon>Theropoda</taxon>
        <taxon>Coelurosauria</taxon>
        <taxon>Aves</taxon>
        <taxon>Neognathae</taxon>
        <taxon>Neoaves</taxon>
        <taxon>Telluraves</taxon>
        <taxon>Australaves</taxon>
        <taxon>Passeriformes</taxon>
        <taxon>Sturnidae</taxon>
        <taxon>Lamprotornis</taxon>
    </lineage>
</organism>
<dbReference type="AlphaFoldDB" id="A0A835NSK7"/>
<feature type="transmembrane region" description="Helical" evidence="13">
    <location>
        <begin position="303"/>
        <end position="327"/>
    </location>
</feature>
<dbReference type="Pfam" id="PF02932">
    <property type="entry name" value="Neur_chan_memb"/>
    <property type="match status" value="1"/>
</dbReference>
<comment type="subcellular location">
    <subcellularLocation>
        <location evidence="12">Synaptic cell membrane</location>
        <topology evidence="12">Multi-pass membrane protein</topology>
    </subcellularLocation>
</comment>
<evidence type="ECO:0000256" key="6">
    <source>
        <dbReference type="ARBA" id="ARBA00023018"/>
    </source>
</evidence>
<dbReference type="PRINTS" id="PR00253">
    <property type="entry name" value="GABAARECEPTR"/>
</dbReference>
<reference evidence="17 18" key="2">
    <citation type="journal article" date="2021" name="J. Hered.">
        <title>Feather Gene Expression Elucidates the Developmental Basis of Plumage Iridescence in African Starlings.</title>
        <authorList>
            <person name="Rubenstein D.R."/>
            <person name="Corvelo A."/>
            <person name="MacManes M.D."/>
            <person name="Maia R."/>
            <person name="Narzisi G."/>
            <person name="Rousaki A."/>
            <person name="Vandenabeele P."/>
            <person name="Shawkey M.D."/>
            <person name="Solomon J."/>
        </authorList>
    </citation>
    <scope>NUCLEOTIDE SEQUENCE [LARGE SCALE GENOMIC DNA]</scope>
    <source>
        <strain evidence="17">SS15</strain>
    </source>
</reference>
<evidence type="ECO:0000313" key="17">
    <source>
        <dbReference type="EMBL" id="KAI1236307.1"/>
    </source>
</evidence>
<comment type="caution">
    <text evidence="16">The sequence shown here is derived from an EMBL/GenBank/DDBJ whole genome shotgun (WGS) entry which is preliminary data.</text>
</comment>
<keyword evidence="6" id="KW-0770">Synapse</keyword>
<feature type="domain" description="Neurotransmitter-gated ion-channel transmembrane" evidence="15">
    <location>
        <begin position="310"/>
        <end position="404"/>
    </location>
</feature>
<evidence type="ECO:0000259" key="15">
    <source>
        <dbReference type="Pfam" id="PF02932"/>
    </source>
</evidence>
<dbReference type="GO" id="GO:0034707">
    <property type="term" value="C:chloride channel complex"/>
    <property type="evidence" value="ECO:0007669"/>
    <property type="project" value="UniProtKB-KW"/>
</dbReference>
<evidence type="ECO:0000256" key="11">
    <source>
        <dbReference type="ARBA" id="ARBA00023303"/>
    </source>
</evidence>
<dbReference type="Gene3D" id="1.20.58.390">
    <property type="entry name" value="Neurotransmitter-gated ion-channel transmembrane domain"/>
    <property type="match status" value="1"/>
</dbReference>
<keyword evidence="4" id="KW-0732">Signal</keyword>
<keyword evidence="7" id="KW-0406">Ion transport</keyword>
<gene>
    <name evidence="17" type="ORF">IHE44_0001592</name>
    <name evidence="16" type="ORF">IHE44_011363</name>
</gene>
<dbReference type="GO" id="GO:0004888">
    <property type="term" value="F:transmembrane signaling receptor activity"/>
    <property type="evidence" value="ECO:0007669"/>
    <property type="project" value="InterPro"/>
</dbReference>
<sequence>MCYSSRQWKQRIQSREGSCTSLALGELQELLKELVAMCSLKYCSLRALFLLLLCRSMQVPEAEGNSEILPPTIQKIIKGYNKYLRPFFDNGPVSVGMSMDIASIDTISEINMDYTATIFLRQRWTDERLCFDGNKSLSLDGRLVEMLWVPDTFIVDSKRSFLHDVTVENRLIRIYPNGTVLYAIRLRGNLLGPLKRATLLSLQKHQLLSWCPWQVPELLSQNLVPSADSNSGGYNINDVTFYWTRGNDSVRGLDTLQLAQYTVEDHFTSVTEAVYETGYLAVERVRVGRYPKLVFHFELKRNILYFILETYVPSILLVVLSWVSFWISQSSVPARICIGVTTVLTMTTLMMGARTSLPNANCFIKAIDVYLGICFSFIFGALLEYAVTHFCTLHQLSSKELPKKLGTGISNPSEAPEISSLEHKLVKELIISILLQCFTSCEPGPTETPSKLMAKAEEPLAARKIIDDDDDEEEKNGVLAALRFSIVSGKPLIAYRQQCPASCTDFGETLVWTQLNELKVPINITIHYQTQSYPSTVRVHNFKHHCSDQDQALVWAETLILKAWTGESTHWVKFGPNIDGSNMPLKICVKCESMI</sequence>
<evidence type="ECO:0008006" key="19">
    <source>
        <dbReference type="Google" id="ProtNLM"/>
    </source>
</evidence>
<dbReference type="PANTHER" id="PTHR18945">
    <property type="entry name" value="NEUROTRANSMITTER GATED ION CHANNEL"/>
    <property type="match status" value="1"/>
</dbReference>
<evidence type="ECO:0000256" key="13">
    <source>
        <dbReference type="SAM" id="Phobius"/>
    </source>
</evidence>
<keyword evidence="11" id="KW-0407">Ion channel</keyword>
<dbReference type="InterPro" id="IPR006029">
    <property type="entry name" value="Neurotrans-gated_channel_TM"/>
</dbReference>
<keyword evidence="8 13" id="KW-0472">Membrane</keyword>
<proteinExistence type="predicted"/>
<evidence type="ECO:0000256" key="2">
    <source>
        <dbReference type="ARBA" id="ARBA00022475"/>
    </source>
</evidence>
<keyword evidence="18" id="KW-1185">Reference proteome</keyword>
<dbReference type="GO" id="GO:0005230">
    <property type="term" value="F:extracellular ligand-gated monoatomic ion channel activity"/>
    <property type="evidence" value="ECO:0007669"/>
    <property type="project" value="InterPro"/>
</dbReference>
<name>A0A835NSK7_9PASS</name>
<keyword evidence="5 13" id="KW-1133">Transmembrane helix</keyword>
<dbReference type="EMBL" id="JADDUC020000010">
    <property type="protein sequence ID" value="KAI1236307.1"/>
    <property type="molecule type" value="Genomic_DNA"/>
</dbReference>
<evidence type="ECO:0000259" key="14">
    <source>
        <dbReference type="Pfam" id="PF02931"/>
    </source>
</evidence>
<dbReference type="Pfam" id="PF02931">
    <property type="entry name" value="Neur_chan_LBD"/>
    <property type="match status" value="1"/>
</dbReference>
<dbReference type="InterPro" id="IPR036719">
    <property type="entry name" value="Neuro-gated_channel_TM_sf"/>
</dbReference>
<dbReference type="EMBL" id="JADDUC010000052">
    <property type="protein sequence ID" value="KAG0121192.1"/>
    <property type="molecule type" value="Genomic_DNA"/>
</dbReference>
<dbReference type="InterPro" id="IPR038050">
    <property type="entry name" value="Neuro_actylchol_rec"/>
</dbReference>
<dbReference type="InterPro" id="IPR006201">
    <property type="entry name" value="Neur_channel"/>
</dbReference>
<evidence type="ECO:0000313" key="16">
    <source>
        <dbReference type="EMBL" id="KAG0121192.1"/>
    </source>
</evidence>
<feature type="domain" description="Neurotransmitter-gated ion-channel ligand-binding" evidence="14">
    <location>
        <begin position="73"/>
        <end position="186"/>
    </location>
</feature>
<evidence type="ECO:0000256" key="4">
    <source>
        <dbReference type="ARBA" id="ARBA00022729"/>
    </source>
</evidence>
<evidence type="ECO:0000256" key="7">
    <source>
        <dbReference type="ARBA" id="ARBA00023065"/>
    </source>
</evidence>
<dbReference type="SUPFAM" id="SSF90112">
    <property type="entry name" value="Neurotransmitter-gated ion-channel transmembrane pore"/>
    <property type="match status" value="1"/>
</dbReference>
<accession>A0A835NSK7</accession>
<reference evidence="17" key="3">
    <citation type="submission" date="2022-01" db="EMBL/GenBank/DDBJ databases">
        <authorList>
            <person name="Rubenstein D.R."/>
        </authorList>
    </citation>
    <scope>NUCLEOTIDE SEQUENCE</scope>
    <source>
        <strain evidence="17">SS15</strain>
        <tissue evidence="17">Liver</tissue>
    </source>
</reference>
<reference evidence="16" key="1">
    <citation type="submission" date="2020-10" db="EMBL/GenBank/DDBJ databases">
        <title>Feather gene expression reveals the developmental basis of iridescence in African starlings.</title>
        <authorList>
            <person name="Rubenstein D.R."/>
        </authorList>
    </citation>
    <scope>NUCLEOTIDE SEQUENCE</scope>
    <source>
        <strain evidence="16">SS15</strain>
        <tissue evidence="16">Liver</tissue>
    </source>
</reference>
<protein>
    <recommendedName>
        <fullName evidence="19">Gamma-aminobutyric acid receptor subunit pi</fullName>
    </recommendedName>
</protein>
<dbReference type="Gene3D" id="2.70.170.10">
    <property type="entry name" value="Neurotransmitter-gated ion-channel ligand-binding domain"/>
    <property type="match status" value="1"/>
</dbReference>
<keyword evidence="10" id="KW-0868">Chloride</keyword>
<evidence type="ECO:0000256" key="10">
    <source>
        <dbReference type="ARBA" id="ARBA00023214"/>
    </source>
</evidence>
<keyword evidence="9" id="KW-0869">Chloride channel</keyword>
<evidence type="ECO:0000313" key="18">
    <source>
        <dbReference type="Proteomes" id="UP000618051"/>
    </source>
</evidence>
<keyword evidence="3 13" id="KW-0812">Transmembrane</keyword>
<keyword evidence="2" id="KW-1003">Cell membrane</keyword>
<evidence type="ECO:0000256" key="5">
    <source>
        <dbReference type="ARBA" id="ARBA00022989"/>
    </source>
</evidence>
<feature type="transmembrane region" description="Helical" evidence="13">
    <location>
        <begin position="333"/>
        <end position="357"/>
    </location>
</feature>
<feature type="transmembrane region" description="Helical" evidence="13">
    <location>
        <begin position="369"/>
        <end position="387"/>
    </location>
</feature>
<dbReference type="SUPFAM" id="SSF63712">
    <property type="entry name" value="Nicotinic receptor ligand binding domain-like"/>
    <property type="match status" value="1"/>
</dbReference>
<keyword evidence="1" id="KW-0813">Transport</keyword>
<evidence type="ECO:0000256" key="9">
    <source>
        <dbReference type="ARBA" id="ARBA00023173"/>
    </source>
</evidence>